<keyword evidence="2" id="KW-1185">Reference proteome</keyword>
<accession>A0A0E0BN38</accession>
<dbReference type="EnsemblPlants" id="OGLUM12G01460.1">
    <property type="protein sequence ID" value="OGLUM12G01460.1"/>
    <property type="gene ID" value="OGLUM12G01460"/>
</dbReference>
<dbReference type="Proteomes" id="UP000026961">
    <property type="component" value="Chromosome 12"/>
</dbReference>
<dbReference type="AlphaFoldDB" id="A0A0E0BN38"/>
<reference evidence="1" key="2">
    <citation type="submission" date="2018-05" db="EMBL/GenBank/DDBJ databases">
        <title>OgluRS3 (Oryza glumaepatula Reference Sequence Version 3).</title>
        <authorList>
            <person name="Zhang J."/>
            <person name="Kudrna D."/>
            <person name="Lee S."/>
            <person name="Talag J."/>
            <person name="Welchert J."/>
            <person name="Wing R.A."/>
        </authorList>
    </citation>
    <scope>NUCLEOTIDE SEQUENCE [LARGE SCALE GENOMIC DNA]</scope>
</reference>
<dbReference type="Gramene" id="OGLUM12G01460.1">
    <property type="protein sequence ID" value="OGLUM12G01460.1"/>
    <property type="gene ID" value="OGLUM12G01460"/>
</dbReference>
<dbReference type="HOGENOM" id="CLU_2889804_0_0_1"/>
<proteinExistence type="predicted"/>
<evidence type="ECO:0000313" key="2">
    <source>
        <dbReference type="Proteomes" id="UP000026961"/>
    </source>
</evidence>
<reference evidence="1" key="1">
    <citation type="submission" date="2015-04" db="UniProtKB">
        <authorList>
            <consortium name="EnsemblPlants"/>
        </authorList>
    </citation>
    <scope>IDENTIFICATION</scope>
</reference>
<evidence type="ECO:0000313" key="1">
    <source>
        <dbReference type="EnsemblPlants" id="OGLUM12G01460.1"/>
    </source>
</evidence>
<protein>
    <submittedName>
        <fullName evidence="1">Uncharacterized protein</fullName>
    </submittedName>
</protein>
<sequence length="63" mass="6914">MGHMPIARAFMCMCASIFNVGGQRHSRLHRSYGEYETDMWVPLRAAPGKLETASLMATAAVDA</sequence>
<name>A0A0E0BN38_9ORYZ</name>
<organism evidence="1">
    <name type="scientific">Oryza glumipatula</name>
    <dbReference type="NCBI Taxonomy" id="40148"/>
    <lineage>
        <taxon>Eukaryota</taxon>
        <taxon>Viridiplantae</taxon>
        <taxon>Streptophyta</taxon>
        <taxon>Embryophyta</taxon>
        <taxon>Tracheophyta</taxon>
        <taxon>Spermatophyta</taxon>
        <taxon>Magnoliopsida</taxon>
        <taxon>Liliopsida</taxon>
        <taxon>Poales</taxon>
        <taxon>Poaceae</taxon>
        <taxon>BOP clade</taxon>
        <taxon>Oryzoideae</taxon>
        <taxon>Oryzeae</taxon>
        <taxon>Oryzinae</taxon>
        <taxon>Oryza</taxon>
    </lineage>
</organism>